<sequence length="856" mass="95802">MASNRGPKKLQPPSPSSSSAPPPKINVQKFSESRAAELESLHSVVTDRLNGDFRSKRSKRRRTTSFDSKAARRRRKRPRHPDSSKKKTDEDDDEENENDIRVSRRMRRRAQLRMNPEKGFSTTGDGTKRLRTHVWHAKRFTMTKLWGYYLPLGLHGRGRGSRALLKWFRDGVLIHDTSYQVAVQLEGSEDSLLSILRMVLEPSPSAHSGGLSDSVISGAVYANAMLHHIGAPVSKPIAPVMYMWRPCCLQNKGNDVASVDDQGLEKAESTESHSCFRQLWVWIHASAFSEGYDALKLACEKEMVERGVLVNCFSLEGQLAKLEVMGSKAFQLLQKTLPIARTLEDSWQREKNAVAVADDDSQLKTSVLEKEDHIASKAILSLSVMDPRATTKIGTTANVQESTSSDKVGDATGTEIREHADAVGIADRNKLRSEPGGNDTESCRTLWDADSGIISPLEESVLCQEKHELHKNFFCLDDPNQTKVQCARCCPILLLKDENKKGLTIGWSVILPLSWVRAFWAPLVSKGAHAIGLREKHWVACEVGLPYFPSDFPDCNAYACLKATEAAVSNLKEELRPLAIRPLRIPIPPPWGTVQVSLNRVLTRVGDPKEKQDNHNLIAKVEHACCDDRLLDGHDTSSECSVARTSSSLTNFLHEIKGNHLLLFPQVADRRTCFSKLANDENKLWLAQNGISNVIYNGKLCFLRVFLHAYKEGSFEEGAVVCAPRLTDITLWTSSQENTEGGLQIPPSAVTSYFKEQTSGKWELQMPEDITARESYRLPIGFVTTGFVRGSKKLVAEAFCEAVLLSHLREEQWGNFPAKRRRREIYVIVRNLRSTAYRLALATIVLEQQVEDVESL</sequence>
<evidence type="ECO:0000256" key="1">
    <source>
        <dbReference type="ARBA" id="ARBA00004123"/>
    </source>
</evidence>
<dbReference type="Pfam" id="PF22770">
    <property type="entry name" value="POP1_C"/>
    <property type="match status" value="1"/>
</dbReference>
<evidence type="ECO:0000259" key="8">
    <source>
        <dbReference type="Pfam" id="PF08170"/>
    </source>
</evidence>
<feature type="compositionally biased region" description="Basic and acidic residues" evidence="6">
    <location>
        <begin position="31"/>
        <end position="40"/>
    </location>
</feature>
<dbReference type="PANTHER" id="PTHR22731:SF3">
    <property type="entry name" value="RIBONUCLEASES P_MRP PROTEIN SUBUNIT POP1"/>
    <property type="match status" value="1"/>
</dbReference>
<comment type="subcellular location">
    <subcellularLocation>
        <location evidence="2">Membrane</location>
    </subcellularLocation>
    <subcellularLocation>
        <location evidence="1">Nucleus</location>
    </subcellularLocation>
</comment>
<feature type="compositionally biased region" description="Basic and acidic residues" evidence="6">
    <location>
        <begin position="80"/>
        <end position="89"/>
    </location>
</feature>
<dbReference type="Proteomes" id="UP001187192">
    <property type="component" value="Unassembled WGS sequence"/>
</dbReference>
<evidence type="ECO:0000313" key="10">
    <source>
        <dbReference type="EMBL" id="GMN37072.1"/>
    </source>
</evidence>
<name>A0AA87ZN67_FICCA</name>
<dbReference type="InterPro" id="IPR039182">
    <property type="entry name" value="Pop1"/>
</dbReference>
<keyword evidence="4" id="KW-0472">Membrane</keyword>
<dbReference type="GO" id="GO:0016020">
    <property type="term" value="C:membrane"/>
    <property type="evidence" value="ECO:0007669"/>
    <property type="project" value="UniProtKB-SubCell"/>
</dbReference>
<dbReference type="InterPro" id="IPR018000">
    <property type="entry name" value="Neurotransmitter_ion_chnl_CS"/>
</dbReference>
<gene>
    <name evidence="10" type="ORF">TIFTF001_006510</name>
</gene>
<keyword evidence="3" id="KW-0819">tRNA processing</keyword>
<dbReference type="GO" id="GO:0001682">
    <property type="term" value="P:tRNA 5'-leader removal"/>
    <property type="evidence" value="ECO:0007669"/>
    <property type="project" value="InterPro"/>
</dbReference>
<feature type="domain" description="POPLD" evidence="8">
    <location>
        <begin position="506"/>
        <end position="581"/>
    </location>
</feature>
<dbReference type="InterPro" id="IPR009723">
    <property type="entry name" value="Pop1_N"/>
</dbReference>
<evidence type="ECO:0000313" key="11">
    <source>
        <dbReference type="Proteomes" id="UP001187192"/>
    </source>
</evidence>
<dbReference type="EMBL" id="BTGU01000006">
    <property type="protein sequence ID" value="GMN37072.1"/>
    <property type="molecule type" value="Genomic_DNA"/>
</dbReference>
<evidence type="ECO:0000259" key="7">
    <source>
        <dbReference type="Pfam" id="PF06978"/>
    </source>
</evidence>
<dbReference type="PROSITE" id="PS00236">
    <property type="entry name" value="NEUROTR_ION_CHANNEL"/>
    <property type="match status" value="1"/>
</dbReference>
<feature type="domain" description="Pop1 N-terminal" evidence="7">
    <location>
        <begin position="130"/>
        <end position="187"/>
    </location>
</feature>
<dbReference type="Pfam" id="PF08170">
    <property type="entry name" value="POPLD"/>
    <property type="match status" value="1"/>
</dbReference>
<comment type="caution">
    <text evidence="10">The sequence shown here is derived from an EMBL/GenBank/DDBJ whole genome shotgun (WGS) entry which is preliminary data.</text>
</comment>
<evidence type="ECO:0000256" key="4">
    <source>
        <dbReference type="ARBA" id="ARBA00023136"/>
    </source>
</evidence>
<reference evidence="10" key="1">
    <citation type="submission" date="2023-07" db="EMBL/GenBank/DDBJ databases">
        <title>draft genome sequence of fig (Ficus carica).</title>
        <authorList>
            <person name="Takahashi T."/>
            <person name="Nishimura K."/>
        </authorList>
    </citation>
    <scope>NUCLEOTIDE SEQUENCE</scope>
</reference>
<feature type="domain" description="POP1 C-terminal" evidence="9">
    <location>
        <begin position="755"/>
        <end position="845"/>
    </location>
</feature>
<accession>A0AA87ZN67</accession>
<organism evidence="10 11">
    <name type="scientific">Ficus carica</name>
    <name type="common">Common fig</name>
    <dbReference type="NCBI Taxonomy" id="3494"/>
    <lineage>
        <taxon>Eukaryota</taxon>
        <taxon>Viridiplantae</taxon>
        <taxon>Streptophyta</taxon>
        <taxon>Embryophyta</taxon>
        <taxon>Tracheophyta</taxon>
        <taxon>Spermatophyta</taxon>
        <taxon>Magnoliopsida</taxon>
        <taxon>eudicotyledons</taxon>
        <taxon>Gunneridae</taxon>
        <taxon>Pentapetalae</taxon>
        <taxon>rosids</taxon>
        <taxon>fabids</taxon>
        <taxon>Rosales</taxon>
        <taxon>Moraceae</taxon>
        <taxon>Ficeae</taxon>
        <taxon>Ficus</taxon>
    </lineage>
</organism>
<dbReference type="AlphaFoldDB" id="A0AA87ZN67"/>
<keyword evidence="5" id="KW-0539">Nucleus</keyword>
<keyword evidence="11" id="KW-1185">Reference proteome</keyword>
<evidence type="ECO:0000256" key="6">
    <source>
        <dbReference type="SAM" id="MobiDB-lite"/>
    </source>
</evidence>
<dbReference type="GO" id="GO:0000172">
    <property type="term" value="C:ribonuclease MRP complex"/>
    <property type="evidence" value="ECO:0007669"/>
    <property type="project" value="InterPro"/>
</dbReference>
<feature type="compositionally biased region" description="Pro residues" evidence="6">
    <location>
        <begin position="10"/>
        <end position="24"/>
    </location>
</feature>
<evidence type="ECO:0000256" key="2">
    <source>
        <dbReference type="ARBA" id="ARBA00004370"/>
    </source>
</evidence>
<dbReference type="PANTHER" id="PTHR22731">
    <property type="entry name" value="RIBONUCLEASES P/MRP PROTEIN SUBUNIT POP1"/>
    <property type="match status" value="1"/>
</dbReference>
<evidence type="ECO:0000256" key="5">
    <source>
        <dbReference type="ARBA" id="ARBA00023242"/>
    </source>
</evidence>
<evidence type="ECO:0000256" key="3">
    <source>
        <dbReference type="ARBA" id="ARBA00022694"/>
    </source>
</evidence>
<proteinExistence type="predicted"/>
<dbReference type="Pfam" id="PF06978">
    <property type="entry name" value="POP1_N"/>
    <property type="match status" value="1"/>
</dbReference>
<protein>
    <submittedName>
        <fullName evidence="10">Uncharacterized protein</fullName>
    </submittedName>
</protein>
<evidence type="ECO:0000259" key="9">
    <source>
        <dbReference type="Pfam" id="PF22770"/>
    </source>
</evidence>
<dbReference type="InterPro" id="IPR012590">
    <property type="entry name" value="POPLD_dom"/>
</dbReference>
<feature type="region of interest" description="Disordered" evidence="6">
    <location>
        <begin position="1"/>
        <end position="105"/>
    </location>
</feature>
<dbReference type="InterPro" id="IPR055079">
    <property type="entry name" value="POP1_C"/>
</dbReference>
<dbReference type="GO" id="GO:0005655">
    <property type="term" value="C:nucleolar ribonuclease P complex"/>
    <property type="evidence" value="ECO:0007669"/>
    <property type="project" value="InterPro"/>
</dbReference>